<organism evidence="1 2">
    <name type="scientific">Desulfofundulus thermobenzoicus</name>
    <dbReference type="NCBI Taxonomy" id="29376"/>
    <lineage>
        <taxon>Bacteria</taxon>
        <taxon>Bacillati</taxon>
        <taxon>Bacillota</taxon>
        <taxon>Clostridia</taxon>
        <taxon>Eubacteriales</taxon>
        <taxon>Peptococcaceae</taxon>
        <taxon>Desulfofundulus</taxon>
    </lineage>
</organism>
<dbReference type="Pfam" id="PF07751">
    <property type="entry name" value="Abi_2"/>
    <property type="match status" value="1"/>
</dbReference>
<evidence type="ECO:0008006" key="3">
    <source>
        <dbReference type="Google" id="ProtNLM"/>
    </source>
</evidence>
<evidence type="ECO:0000313" key="1">
    <source>
        <dbReference type="EMBL" id="MQL51839.1"/>
    </source>
</evidence>
<sequence>MRTRAGHLYFGGEAMSCSLRSLNSFPKPPLTIEEQIELLRQRKLIIENEEFAKEVLNSVSYYRLSGYTLSLRAGNLFHEGVTFRSVYQIYEFDRKLRHLLLGVIEVVEIALRTQIANHMALKYGALGYLNSSYFRDPLFHQEFLLELQKQIKNTKNKELFIRHYIEKYNGKFPIWAAVEIFSLGMLSKFFKNLKIEDQKAISRGYYDFPPQYLVSWIHALVTLRNICAHYGRLYNRTFTITPKLSKEIKKLGFLDDRLFTYIFILKYLIRSRKKWISFSTNLQAIIAEYKDEVDISLVGFPCNWYEILLS</sequence>
<gene>
    <name evidence="1" type="ORF">GFC01_06085</name>
</gene>
<evidence type="ECO:0000313" key="2">
    <source>
        <dbReference type="Proteomes" id="UP000441717"/>
    </source>
</evidence>
<reference evidence="1 2" key="1">
    <citation type="submission" date="2019-10" db="EMBL/GenBank/DDBJ databases">
        <title>Comparative genomics of sulfur disproportionating microorganisms.</title>
        <authorList>
            <person name="Ward L.M."/>
            <person name="Bertran E."/>
            <person name="Johnston D."/>
        </authorList>
    </citation>
    <scope>NUCLEOTIDE SEQUENCE [LARGE SCALE GENOMIC DNA]</scope>
    <source>
        <strain evidence="1 2">DSM 14055</strain>
    </source>
</reference>
<comment type="caution">
    <text evidence="1">The sequence shown here is derived from an EMBL/GenBank/DDBJ whole genome shotgun (WGS) entry which is preliminary data.</text>
</comment>
<dbReference type="InterPro" id="IPR011664">
    <property type="entry name" value="Abi_system_AbiD/AbiF-like"/>
</dbReference>
<accession>A0A6N7IQL5</accession>
<dbReference type="PIRSF" id="PIRSF034934">
    <property type="entry name" value="AbiF_AbiD"/>
    <property type="match status" value="1"/>
</dbReference>
<dbReference type="Proteomes" id="UP000441717">
    <property type="component" value="Unassembled WGS sequence"/>
</dbReference>
<dbReference type="AlphaFoldDB" id="A0A6N7IQL5"/>
<dbReference type="EMBL" id="WHYR01000012">
    <property type="protein sequence ID" value="MQL51839.1"/>
    <property type="molecule type" value="Genomic_DNA"/>
</dbReference>
<dbReference type="OrthoDB" id="5363652at2"/>
<name>A0A6N7IQL5_9FIRM</name>
<dbReference type="RefSeq" id="WP_152945776.1">
    <property type="nucleotide sequence ID" value="NZ_WHYR01000012.1"/>
</dbReference>
<dbReference type="InterPro" id="IPR017034">
    <property type="entry name" value="Abi_system_AbiD/AbiF"/>
</dbReference>
<keyword evidence="2" id="KW-1185">Reference proteome</keyword>
<proteinExistence type="predicted"/>
<protein>
    <recommendedName>
        <fullName evidence="3">Abi family protein</fullName>
    </recommendedName>
</protein>